<feature type="coiled-coil region" evidence="1">
    <location>
        <begin position="96"/>
        <end position="123"/>
    </location>
</feature>
<accession>A0A7G5GUD9</accession>
<evidence type="ECO:0000313" key="3">
    <source>
        <dbReference type="EMBL" id="QMW02481.1"/>
    </source>
</evidence>
<feature type="coiled-coil region" evidence="1">
    <location>
        <begin position="715"/>
        <end position="746"/>
    </location>
</feature>
<reference evidence="3 4" key="1">
    <citation type="submission" date="2020-07" db="EMBL/GenBank/DDBJ databases">
        <title>Spirosoma foliorum sp. nov., isolated from the leaves on the Nejang mountain Korea, Republic of.</title>
        <authorList>
            <person name="Ho H."/>
            <person name="Lee Y.-J."/>
            <person name="Nurcahyanto D.-A."/>
            <person name="Kim S.-G."/>
        </authorList>
    </citation>
    <scope>NUCLEOTIDE SEQUENCE [LARGE SCALE GENOMIC DNA]</scope>
    <source>
        <strain evidence="3 4">PL0136</strain>
    </source>
</reference>
<feature type="region of interest" description="Disordered" evidence="2">
    <location>
        <begin position="499"/>
        <end position="543"/>
    </location>
</feature>
<organism evidence="3 4">
    <name type="scientific">Spirosoma foliorum</name>
    <dbReference type="NCBI Taxonomy" id="2710596"/>
    <lineage>
        <taxon>Bacteria</taxon>
        <taxon>Pseudomonadati</taxon>
        <taxon>Bacteroidota</taxon>
        <taxon>Cytophagia</taxon>
        <taxon>Cytophagales</taxon>
        <taxon>Cytophagaceae</taxon>
        <taxon>Spirosoma</taxon>
    </lineage>
</organism>
<dbReference type="Proteomes" id="UP000515369">
    <property type="component" value="Chromosome"/>
</dbReference>
<feature type="region of interest" description="Disordered" evidence="2">
    <location>
        <begin position="861"/>
        <end position="883"/>
    </location>
</feature>
<name>A0A7G5GUD9_9BACT</name>
<protein>
    <recommendedName>
        <fullName evidence="5">Phage tail tape measure protein</fullName>
    </recommendedName>
</protein>
<dbReference type="KEGG" id="sfol:H3H32_31995"/>
<evidence type="ECO:0008006" key="5">
    <source>
        <dbReference type="Google" id="ProtNLM"/>
    </source>
</evidence>
<keyword evidence="1" id="KW-0175">Coiled coil</keyword>
<feature type="compositionally biased region" description="Basic and acidic residues" evidence="2">
    <location>
        <begin position="529"/>
        <end position="543"/>
    </location>
</feature>
<sequence length="1158" mass="126837">MEQPIGFKDLADYDGIMKSLANLSTASQKLGENSEATIDGIKKALTTLMGVMGKYQAQLQTLRDSSEAPKMVAGFVETATAIRANNTLLAQHKTAVDSNNRVIDQMQSRLSALQKEYDKLDLSQKQDIQRKKEIERELVQNTRAINALASATNSAARTVKAAEGSNNALKQSVAALKNELNAMPDAYKKGTGEINEQNKAAVKLNAQYQEQVTLLGKIEKGQQIHNRNVGNYPKGSGALNALGDLTGLGGMASAAGIGAVIASAGGAVLEIGQQYEKLNLLTENALNNNKKAAVEANAIIRDFADHSPLEMDKVTEAFNRLVDIGIIPTKEQLTEISDMAISKNKDITDYVELIADAQQGQFDRLAEFSINATKSGDKVIFTYKGVRTEVANNSKAISDYLIGLGKVQGTMGATEKLAQTFSGRWSTLKDTTKGIASDLYQTFLPALNGVLGALNWGIGIVGGFVKGLKQMAQEQGILTTIFKFVASPLAATTEAYQARARAPKAADPNQTPELDKLRKQQEAQNKINDANRKQAEAEEKAKKDADKILNEKLSNSKAANDQLLASNEAAQQDGLISERDFIKQRQKITIDGINERQAILTKAGKKETDDYKKLNTERLDAQTQYKRDLLKLNLADSKSDASKAIAGLGRDREDGTITDLAYIEAKRGILVASLNEQKQILQQAGQGQSQLAKDIDQQLLEVDRDYFRDKLKLLKTGWKEELDLTREELKAINENAASEYDEALVKINQFYNEKRKLVRRDIDAGKISDIEGGQLLGRLDIQELQDQIKAAQVAYDKDQFNSNILTESKIKQLEKYKAAAAGNAKEVAAYDEQIAALKKAREQDAVNDTIALNKKKADNTIAQSNRADANDEENTKKQKARRQQLTDTAIEIGRTLVDGLFDNQQQETQNKLTQLDRQKASELAAVQDNEAAKAAIEAKYTAQKNQLMHQQDVANRNKAIFDIVINTAVAVSKVIANPILAALVGALGAVQLGLVMSRQLPQYFAGKNIDGITNDSYAGPAIAGERGRELWQHDGRIDLVDKPSLINVGRNDVILPNYMTEHILQSNAIVSRSGAQAQIGSRLVEARDQHQGRQFARAISLDRNSISVLAKAIGEANKNLPFNHTTFDAHGVATYIQEANSRRLIQQNKHRLGNKPGR</sequence>
<dbReference type="EMBL" id="CP059732">
    <property type="protein sequence ID" value="QMW02481.1"/>
    <property type="molecule type" value="Genomic_DNA"/>
</dbReference>
<proteinExistence type="predicted"/>
<dbReference type="RefSeq" id="WP_182459787.1">
    <property type="nucleotide sequence ID" value="NZ_CP059732.1"/>
</dbReference>
<dbReference type="AlphaFoldDB" id="A0A7G5GUD9"/>
<evidence type="ECO:0000256" key="2">
    <source>
        <dbReference type="SAM" id="MobiDB-lite"/>
    </source>
</evidence>
<evidence type="ECO:0000313" key="4">
    <source>
        <dbReference type="Proteomes" id="UP000515369"/>
    </source>
</evidence>
<evidence type="ECO:0000256" key="1">
    <source>
        <dbReference type="SAM" id="Coils"/>
    </source>
</evidence>
<keyword evidence="4" id="KW-1185">Reference proteome</keyword>
<gene>
    <name evidence="3" type="ORF">H3H32_31995</name>
</gene>